<gene>
    <name evidence="2" type="ORF">CSUI_001993</name>
</gene>
<dbReference type="InterPro" id="IPR056326">
    <property type="entry name" value="ISD11"/>
</dbReference>
<dbReference type="VEuPathDB" id="ToxoDB:CSUI_001993"/>
<dbReference type="OrthoDB" id="275715at2759"/>
<keyword evidence="3" id="KW-1185">Reference proteome</keyword>
<comment type="caution">
    <text evidence="2">The sequence shown here is derived from an EMBL/GenBank/DDBJ whole genome shotgun (WGS) entry which is preliminary data.</text>
</comment>
<dbReference type="EMBL" id="MIGC01000825">
    <property type="protein sequence ID" value="PHJ24154.1"/>
    <property type="molecule type" value="Genomic_DNA"/>
</dbReference>
<dbReference type="Pfam" id="PF23511">
    <property type="entry name" value="Microp_apicomplexa_7"/>
    <property type="match status" value="1"/>
</dbReference>
<keyword evidence="1" id="KW-0175">Coiled coil</keyword>
<organism evidence="2 3">
    <name type="scientific">Cystoisospora suis</name>
    <dbReference type="NCBI Taxonomy" id="483139"/>
    <lineage>
        <taxon>Eukaryota</taxon>
        <taxon>Sar</taxon>
        <taxon>Alveolata</taxon>
        <taxon>Apicomplexa</taxon>
        <taxon>Conoidasida</taxon>
        <taxon>Coccidia</taxon>
        <taxon>Eucoccidiorida</taxon>
        <taxon>Eimeriorina</taxon>
        <taxon>Sarcocystidae</taxon>
        <taxon>Cystoisospora</taxon>
    </lineage>
</organism>
<dbReference type="GeneID" id="94425406"/>
<sequence>MLVPRKAVSISLLLSSPPSPFLFSKRSLIAASTKRFSFVLFPNKQHISTTSSSSSSSLSFSSSFSSPSLSPSSFSASCREDVSSSGLLNKKRFLSICNVSDESVAQEEERILEELSRDMENLYQEVQAAANRFKSPMYKQYFTRRADEDFAKIREKMTGKRRQSFSSLLEDVENFKERMQKHRDLLNRQATVGNLYHTDHIVYLK</sequence>
<name>A0A2C6LAP4_9APIC</name>
<reference evidence="2 3" key="1">
    <citation type="journal article" date="2017" name="Int. J. Parasitol.">
        <title>The genome of the protozoan parasite Cystoisospora suis and a reverse vaccinology approach to identify vaccine candidates.</title>
        <authorList>
            <person name="Palmieri N."/>
            <person name="Shrestha A."/>
            <person name="Ruttkowski B."/>
            <person name="Beck T."/>
            <person name="Vogl C."/>
            <person name="Tomley F."/>
            <person name="Blake D.P."/>
            <person name="Joachim A."/>
        </authorList>
    </citation>
    <scope>NUCLEOTIDE SEQUENCE [LARGE SCALE GENOMIC DNA]</scope>
    <source>
        <strain evidence="2 3">Wien I</strain>
    </source>
</reference>
<proteinExistence type="predicted"/>
<evidence type="ECO:0000256" key="1">
    <source>
        <dbReference type="SAM" id="Coils"/>
    </source>
</evidence>
<dbReference type="AlphaFoldDB" id="A0A2C6LAP4"/>
<dbReference type="Proteomes" id="UP000221165">
    <property type="component" value="Unassembled WGS sequence"/>
</dbReference>
<evidence type="ECO:0000313" key="3">
    <source>
        <dbReference type="Proteomes" id="UP000221165"/>
    </source>
</evidence>
<evidence type="ECO:0000313" key="2">
    <source>
        <dbReference type="EMBL" id="PHJ24154.1"/>
    </source>
</evidence>
<feature type="coiled-coil region" evidence="1">
    <location>
        <begin position="105"/>
        <end position="132"/>
    </location>
</feature>
<accession>A0A2C6LAP4</accession>
<protein>
    <submittedName>
        <fullName evidence="2">Uncharacterized protein</fullName>
    </submittedName>
</protein>
<dbReference type="RefSeq" id="XP_067925828.1">
    <property type="nucleotide sequence ID" value="XM_068062195.1"/>
</dbReference>